<dbReference type="Proteomes" id="UP000029444">
    <property type="component" value="Unassembled WGS sequence"/>
</dbReference>
<dbReference type="GO" id="GO:0070930">
    <property type="term" value="P:trans-translation-dependent protein tagging"/>
    <property type="evidence" value="ECO:0007669"/>
    <property type="project" value="TreeGrafter"/>
</dbReference>
<dbReference type="Pfam" id="PF01668">
    <property type="entry name" value="SmpB"/>
    <property type="match status" value="1"/>
</dbReference>
<dbReference type="InterPro" id="IPR000037">
    <property type="entry name" value="SsrA-bd_prot"/>
</dbReference>
<dbReference type="Gene3D" id="2.40.280.10">
    <property type="match status" value="1"/>
</dbReference>
<comment type="function">
    <text evidence="3">Required for rescue of stalled ribosomes mediated by trans-translation. Binds to transfer-messenger RNA (tmRNA), required for stable association of tmRNA with ribosomes. tmRNA and SmpB together mimic tRNA shape, replacing the anticodon stem-loop with SmpB. tmRNA is encoded by the ssrA gene; the 2 termini fold to resemble tRNA(Ala) and it encodes a 'tag peptide', a short internal open reading frame. During trans-translation Ala-aminoacylated tmRNA acts like a tRNA, entering the A-site of stalled ribosomes, displacing the stalled mRNA. The ribosome then switches to translate the ORF on the tmRNA; the nascent peptide is terminated with the 'tag peptide' encoded by the tmRNA and targeted for degradation. The ribosome is freed to recommence translation, which seems to be the essential function of trans-translation.</text>
</comment>
<dbReference type="GO" id="GO:0070929">
    <property type="term" value="P:trans-translation"/>
    <property type="evidence" value="ECO:0007669"/>
    <property type="project" value="UniProtKB-UniRule"/>
</dbReference>
<dbReference type="InterPro" id="IPR023620">
    <property type="entry name" value="SmpB"/>
</dbReference>
<gene>
    <name evidence="3 5" type="primary">smpB</name>
    <name evidence="5" type="ORF">Y5S_01547</name>
</gene>
<dbReference type="NCBIfam" id="NF003843">
    <property type="entry name" value="PRK05422.1"/>
    <property type="match status" value="1"/>
</dbReference>
<feature type="region of interest" description="Disordered" evidence="4">
    <location>
        <begin position="137"/>
        <end position="159"/>
    </location>
</feature>
<dbReference type="GO" id="GO:0003723">
    <property type="term" value="F:RNA binding"/>
    <property type="evidence" value="ECO:0007669"/>
    <property type="project" value="UniProtKB-UniRule"/>
</dbReference>
<evidence type="ECO:0000256" key="1">
    <source>
        <dbReference type="ARBA" id="ARBA00022490"/>
    </source>
</evidence>
<evidence type="ECO:0000256" key="4">
    <source>
        <dbReference type="SAM" id="MobiDB-lite"/>
    </source>
</evidence>
<evidence type="ECO:0000313" key="5">
    <source>
        <dbReference type="EMBL" id="KGD65113.1"/>
    </source>
</evidence>
<name>A0A095TRX9_9GAMM</name>
<organism evidence="5 6">
    <name type="scientific">Alcanivorax nanhaiticus</name>
    <dbReference type="NCBI Taxonomy" id="1177154"/>
    <lineage>
        <taxon>Bacteria</taxon>
        <taxon>Pseudomonadati</taxon>
        <taxon>Pseudomonadota</taxon>
        <taxon>Gammaproteobacteria</taxon>
        <taxon>Oceanospirillales</taxon>
        <taxon>Alcanivoracaceae</taxon>
        <taxon>Alcanivorax</taxon>
    </lineage>
</organism>
<comment type="similarity">
    <text evidence="3">Belongs to the SmpB family.</text>
</comment>
<dbReference type="eggNOG" id="COG0691">
    <property type="taxonomic scope" value="Bacteria"/>
</dbReference>
<dbReference type="PATRIC" id="fig|1177154.3.peg.1579"/>
<dbReference type="HAMAP" id="MF_00023">
    <property type="entry name" value="SmpB"/>
    <property type="match status" value="1"/>
</dbReference>
<dbReference type="InterPro" id="IPR020081">
    <property type="entry name" value="SsrA-bd_prot_CS"/>
</dbReference>
<comment type="caution">
    <text evidence="5">The sequence shown here is derived from an EMBL/GenBank/DDBJ whole genome shotgun (WGS) entry which is preliminary data.</text>
</comment>
<dbReference type="PANTHER" id="PTHR30308:SF2">
    <property type="entry name" value="SSRA-BINDING PROTEIN"/>
    <property type="match status" value="1"/>
</dbReference>
<evidence type="ECO:0000256" key="3">
    <source>
        <dbReference type="HAMAP-Rule" id="MF_00023"/>
    </source>
</evidence>
<keyword evidence="2 3" id="KW-0694">RNA-binding</keyword>
<dbReference type="AlphaFoldDB" id="A0A095TRX9"/>
<keyword evidence="6" id="KW-1185">Reference proteome</keyword>
<evidence type="ECO:0000313" key="6">
    <source>
        <dbReference type="Proteomes" id="UP000029444"/>
    </source>
</evidence>
<feature type="compositionally biased region" description="Basic and acidic residues" evidence="4">
    <location>
        <begin position="137"/>
        <end position="150"/>
    </location>
</feature>
<comment type="subcellular location">
    <subcellularLocation>
        <location evidence="3">Cytoplasm</location>
    </subcellularLocation>
    <text evidence="3">The tmRNA-SmpB complex associates with stalled 70S ribosomes.</text>
</comment>
<dbReference type="CDD" id="cd09294">
    <property type="entry name" value="SmpB"/>
    <property type="match status" value="1"/>
</dbReference>
<dbReference type="RefSeq" id="WP_035232002.1">
    <property type="nucleotide sequence ID" value="NZ_ARXV01000005.1"/>
</dbReference>
<dbReference type="NCBIfam" id="TIGR00086">
    <property type="entry name" value="smpB"/>
    <property type="match status" value="1"/>
</dbReference>
<protein>
    <recommendedName>
        <fullName evidence="3">SsrA-binding protein</fullName>
    </recommendedName>
    <alternativeName>
        <fullName evidence="3">Small protein B</fullName>
    </alternativeName>
</protein>
<evidence type="ECO:0000256" key="2">
    <source>
        <dbReference type="ARBA" id="ARBA00022884"/>
    </source>
</evidence>
<sequence length="159" mass="18193">MGKANKKAKAPSATIAQNRKARHEYHLEEHFEAGLVLEGWEVKSMRAGKANLSEAYVLLKDGEAFLFGARMEPLNTASTHITPDPIRTRKLLLNRRELSLIYSGVQKDGYTCVPVSLYWKKGFAKCDIALAKGKQKYDKRATEKERDWNRQKQRLMRQG</sequence>
<dbReference type="PROSITE" id="PS01317">
    <property type="entry name" value="SSRP"/>
    <property type="match status" value="1"/>
</dbReference>
<dbReference type="GO" id="GO:0005829">
    <property type="term" value="C:cytosol"/>
    <property type="evidence" value="ECO:0007669"/>
    <property type="project" value="TreeGrafter"/>
</dbReference>
<dbReference type="SUPFAM" id="SSF74982">
    <property type="entry name" value="Small protein B (SmpB)"/>
    <property type="match status" value="1"/>
</dbReference>
<reference evidence="5 6" key="1">
    <citation type="submission" date="2012-09" db="EMBL/GenBank/DDBJ databases">
        <title>Genome Sequence of alkane-degrading Bacterium Alcanivorax sp. 19-m-6.</title>
        <authorList>
            <person name="Lai Q."/>
            <person name="Shao Z."/>
        </authorList>
    </citation>
    <scope>NUCLEOTIDE SEQUENCE [LARGE SCALE GENOMIC DNA]</scope>
    <source>
        <strain evidence="5 6">19-m-6</strain>
    </source>
</reference>
<dbReference type="EMBL" id="ARXV01000005">
    <property type="protein sequence ID" value="KGD65113.1"/>
    <property type="molecule type" value="Genomic_DNA"/>
</dbReference>
<dbReference type="OrthoDB" id="9805462at2"/>
<proteinExistence type="inferred from homology"/>
<dbReference type="PANTHER" id="PTHR30308">
    <property type="entry name" value="TMRNA-BINDING COMPONENT OF TRANS-TRANSLATION TAGGING COMPLEX"/>
    <property type="match status" value="1"/>
</dbReference>
<keyword evidence="1 3" id="KW-0963">Cytoplasm</keyword>
<accession>A0A095TRX9</accession>
<dbReference type="STRING" id="1177154.Y5S_01547"/>